<dbReference type="Proteomes" id="UP000070531">
    <property type="component" value="Unassembled WGS sequence"/>
</dbReference>
<dbReference type="RefSeq" id="WP_262500328.1">
    <property type="nucleotide sequence ID" value="NZ_KQ960577.1"/>
</dbReference>
<reference evidence="1 2" key="1">
    <citation type="submission" date="2016-01" db="EMBL/GenBank/DDBJ databases">
        <authorList>
            <person name="Oliw E.H."/>
        </authorList>
    </citation>
    <scope>NUCLEOTIDE SEQUENCE [LARGE SCALE GENOMIC DNA]</scope>
    <source>
        <strain evidence="1 2">DNF00307</strain>
    </source>
</reference>
<name>A0A134B2N4_9BACT</name>
<gene>
    <name evidence="1" type="ORF">HMPREF1860_02189</name>
</gene>
<evidence type="ECO:0000313" key="1">
    <source>
        <dbReference type="EMBL" id="KXB74198.1"/>
    </source>
</evidence>
<dbReference type="AlphaFoldDB" id="A0A134B2N4"/>
<accession>A0A134B2N4</accession>
<organism evidence="1">
    <name type="scientific">Prevotella amnii</name>
    <dbReference type="NCBI Taxonomy" id="419005"/>
    <lineage>
        <taxon>Bacteria</taxon>
        <taxon>Pseudomonadati</taxon>
        <taxon>Bacteroidota</taxon>
        <taxon>Bacteroidia</taxon>
        <taxon>Bacteroidales</taxon>
        <taxon>Prevotellaceae</taxon>
        <taxon>Prevotella</taxon>
    </lineage>
</organism>
<dbReference type="EMBL" id="LSDL01000153">
    <property type="protein sequence ID" value="KXB74198.1"/>
    <property type="molecule type" value="Genomic_DNA"/>
</dbReference>
<evidence type="ECO:0000313" key="2">
    <source>
        <dbReference type="Proteomes" id="UP000070531"/>
    </source>
</evidence>
<comment type="caution">
    <text evidence="1">The sequence shown here is derived from an EMBL/GenBank/DDBJ whole genome shotgun (WGS) entry which is preliminary data.</text>
</comment>
<sequence>MAIIIFIKHKKKEVGAGRYQPQRDFKRKSKSLEKHIANIK</sequence>
<dbReference type="PATRIC" id="fig|419005.5.peg.2191"/>
<proteinExistence type="predicted"/>
<protein>
    <submittedName>
        <fullName evidence="1">Uncharacterized protein</fullName>
    </submittedName>
</protein>